<evidence type="ECO:0000313" key="6">
    <source>
        <dbReference type="Proteomes" id="UP001256673"/>
    </source>
</evidence>
<evidence type="ECO:0000256" key="3">
    <source>
        <dbReference type="ARBA" id="ARBA00023163"/>
    </source>
</evidence>
<reference evidence="5 6" key="1">
    <citation type="submission" date="2023-09" db="EMBL/GenBank/DDBJ databases">
        <title>Microbacterium fusihabitans sp. nov., Microbacterium phycihabitans sp. nov., and Microbacterium cervinum sp. nov., isolated from dried seaweeds of beach.</title>
        <authorList>
            <person name="Lee S.D."/>
        </authorList>
    </citation>
    <scope>NUCLEOTIDE SEQUENCE [LARGE SCALE GENOMIC DNA]</scope>
    <source>
        <strain evidence="5 6">KSW2-21</strain>
    </source>
</reference>
<dbReference type="InterPro" id="IPR011990">
    <property type="entry name" value="TPR-like_helical_dom_sf"/>
</dbReference>
<keyword evidence="6" id="KW-1185">Reference proteome</keyword>
<organism evidence="5 6">
    <name type="scientific">Microbacterium algihabitans</name>
    <dbReference type="NCBI Taxonomy" id="3075992"/>
    <lineage>
        <taxon>Bacteria</taxon>
        <taxon>Bacillati</taxon>
        <taxon>Actinomycetota</taxon>
        <taxon>Actinomycetes</taxon>
        <taxon>Micrococcales</taxon>
        <taxon>Microbacteriaceae</taxon>
        <taxon>Microbacterium</taxon>
    </lineage>
</organism>
<dbReference type="InterPro" id="IPR016032">
    <property type="entry name" value="Sig_transdc_resp-reg_C-effctor"/>
</dbReference>
<dbReference type="SMART" id="SM00421">
    <property type="entry name" value="HTH_LUXR"/>
    <property type="match status" value="1"/>
</dbReference>
<feature type="domain" description="HTH luxR-type" evidence="4">
    <location>
        <begin position="410"/>
        <end position="475"/>
    </location>
</feature>
<keyword evidence="2" id="KW-0238">DNA-binding</keyword>
<comment type="caution">
    <text evidence="5">The sequence shown here is derived from an EMBL/GenBank/DDBJ whole genome shotgun (WGS) entry which is preliminary data.</text>
</comment>
<keyword evidence="1" id="KW-0805">Transcription regulation</keyword>
<dbReference type="PANTHER" id="PTHR44688">
    <property type="entry name" value="DNA-BINDING TRANSCRIPTIONAL ACTIVATOR DEVR_DOSR"/>
    <property type="match status" value="1"/>
</dbReference>
<dbReference type="InterPro" id="IPR036388">
    <property type="entry name" value="WH-like_DNA-bd_sf"/>
</dbReference>
<dbReference type="Proteomes" id="UP001256673">
    <property type="component" value="Unassembled WGS sequence"/>
</dbReference>
<dbReference type="Gene3D" id="1.25.40.10">
    <property type="entry name" value="Tetratricopeptide repeat domain"/>
    <property type="match status" value="1"/>
</dbReference>
<sequence>MSENDGGGTAAVRAAAVHVSPRLAPGNGVPLLRHLALLAEVDLGPAPRAWTEPQARLLSAALVARARTDALGEGIALIERYFDDARLTRPASLPASARAELLTSAAEYLNAIGRPQVAARYAAEALLFADSPGDRYRALATHAEALAINGEFGEAGGIVAEARGLFHGEGWDASEISHGLLFAESLIGVAHADAAPLLSSADELERARPDDPYWRFSAGVMRVVGRWLQGDIAIALAKARQLLHGSGRTRSYRLMRERLVSMTSGLLTVQGEYGEALAMIADRVSHPGHAICFESQRATVLLQLGRDQELIDSTDACVAMDDHCLSPLSALLSRRAVALLRLGQEKRAAASMASALTLIERTGGSKISFLLILSGEAERLLDLVEAERPALRVMVDSARAALPLPTAPSQKERRIDLTAAERELARMLLSDLSLTQISQRRGVSVNTVKSQVRSIYGKLGVSSRADALVALRSPSP</sequence>
<protein>
    <submittedName>
        <fullName evidence="5">LuxR C-terminal-related transcriptional regulator</fullName>
    </submittedName>
</protein>
<evidence type="ECO:0000256" key="1">
    <source>
        <dbReference type="ARBA" id="ARBA00023015"/>
    </source>
</evidence>
<dbReference type="RefSeq" id="WP_144830360.1">
    <property type="nucleotide sequence ID" value="NZ_JAWDIU010000001.1"/>
</dbReference>
<name>A0ABU3RSY0_9MICO</name>
<keyword evidence="3" id="KW-0804">Transcription</keyword>
<dbReference type="CDD" id="cd06170">
    <property type="entry name" value="LuxR_C_like"/>
    <property type="match status" value="1"/>
</dbReference>
<gene>
    <name evidence="5" type="ORF">RWH43_04455</name>
</gene>
<dbReference type="EMBL" id="JAWDIU010000001">
    <property type="protein sequence ID" value="MDU0326004.1"/>
    <property type="molecule type" value="Genomic_DNA"/>
</dbReference>
<evidence type="ECO:0000256" key="2">
    <source>
        <dbReference type="ARBA" id="ARBA00023125"/>
    </source>
</evidence>
<dbReference type="PROSITE" id="PS50043">
    <property type="entry name" value="HTH_LUXR_2"/>
    <property type="match status" value="1"/>
</dbReference>
<evidence type="ECO:0000313" key="5">
    <source>
        <dbReference type="EMBL" id="MDU0326004.1"/>
    </source>
</evidence>
<proteinExistence type="predicted"/>
<dbReference type="InterPro" id="IPR000792">
    <property type="entry name" value="Tscrpt_reg_LuxR_C"/>
</dbReference>
<dbReference type="SUPFAM" id="SSF48452">
    <property type="entry name" value="TPR-like"/>
    <property type="match status" value="1"/>
</dbReference>
<evidence type="ECO:0000259" key="4">
    <source>
        <dbReference type="PROSITE" id="PS50043"/>
    </source>
</evidence>
<dbReference type="Pfam" id="PF00196">
    <property type="entry name" value="GerE"/>
    <property type="match status" value="1"/>
</dbReference>
<accession>A0ABU3RSY0</accession>
<dbReference type="PANTHER" id="PTHR44688:SF16">
    <property type="entry name" value="DNA-BINDING TRANSCRIPTIONAL ACTIVATOR DEVR_DOSR"/>
    <property type="match status" value="1"/>
</dbReference>
<dbReference type="Gene3D" id="1.10.10.10">
    <property type="entry name" value="Winged helix-like DNA-binding domain superfamily/Winged helix DNA-binding domain"/>
    <property type="match status" value="1"/>
</dbReference>
<dbReference type="SUPFAM" id="SSF46894">
    <property type="entry name" value="C-terminal effector domain of the bipartite response regulators"/>
    <property type="match status" value="1"/>
</dbReference>